<organism evidence="1 2">
    <name type="scientific">Pistacia integerrima</name>
    <dbReference type="NCBI Taxonomy" id="434235"/>
    <lineage>
        <taxon>Eukaryota</taxon>
        <taxon>Viridiplantae</taxon>
        <taxon>Streptophyta</taxon>
        <taxon>Embryophyta</taxon>
        <taxon>Tracheophyta</taxon>
        <taxon>Spermatophyta</taxon>
        <taxon>Magnoliopsida</taxon>
        <taxon>eudicotyledons</taxon>
        <taxon>Gunneridae</taxon>
        <taxon>Pentapetalae</taxon>
        <taxon>rosids</taxon>
        <taxon>malvids</taxon>
        <taxon>Sapindales</taxon>
        <taxon>Anacardiaceae</taxon>
        <taxon>Pistacia</taxon>
    </lineage>
</organism>
<evidence type="ECO:0000313" key="2">
    <source>
        <dbReference type="Proteomes" id="UP001163603"/>
    </source>
</evidence>
<sequence length="374" mass="42432">MGSNSDEIITENMDAPTYAPSLPVPNVQEMVRKEPLQVPGRYIRNQEERLQMDDMSHLSSPIPVIDLSLLSTGDVEELNKLDLACKEWGFFQTTLNPLNFLLVVNHGVAKEVLQTMKDAAAEFFALPLEERKKYKVASNDIQGYGQAYVVSEDQILDWSDALMLIVYPSHYRKLNFWPRTPRGFKEIIESFSNGVKEVGEELLRSFSRIMGMDKDALLGLHKQGAQGMRVNYYPTCSRPDLVLGLSPHSDSSTITILMQEDDTEGLQIKHNEEWVPVKPVQDALVVNVGDVIEIWSNGKYKSVEHRAVTNQKKARISHASFIIPHDDVEIEPLDHLVGSQKLIYQKVRYGDYLRSSMKRKMDGKAHTEMAKITT</sequence>
<reference evidence="2" key="1">
    <citation type="journal article" date="2023" name="G3 (Bethesda)">
        <title>Genome assembly and association tests identify interacting loci associated with vigor, precocity, and sex in interspecific pistachio rootstocks.</title>
        <authorList>
            <person name="Palmer W."/>
            <person name="Jacygrad E."/>
            <person name="Sagayaradj S."/>
            <person name="Cavanaugh K."/>
            <person name="Han R."/>
            <person name="Bertier L."/>
            <person name="Beede B."/>
            <person name="Kafkas S."/>
            <person name="Golino D."/>
            <person name="Preece J."/>
            <person name="Michelmore R."/>
        </authorList>
    </citation>
    <scope>NUCLEOTIDE SEQUENCE [LARGE SCALE GENOMIC DNA]</scope>
</reference>
<dbReference type="EMBL" id="CM047744">
    <property type="protein sequence ID" value="KAJ0027586.1"/>
    <property type="molecule type" value="Genomic_DNA"/>
</dbReference>
<evidence type="ECO:0000313" key="1">
    <source>
        <dbReference type="EMBL" id="KAJ0027586.1"/>
    </source>
</evidence>
<proteinExistence type="predicted"/>
<dbReference type="Proteomes" id="UP001163603">
    <property type="component" value="Chromosome 9"/>
</dbReference>
<protein>
    <submittedName>
        <fullName evidence="1">Uncharacterized protein</fullName>
    </submittedName>
</protein>
<gene>
    <name evidence="1" type="ORF">Pint_35390</name>
</gene>
<keyword evidence="2" id="KW-1185">Reference proteome</keyword>
<name>A0ACC0Y2M6_9ROSI</name>
<comment type="caution">
    <text evidence="1">The sequence shown here is derived from an EMBL/GenBank/DDBJ whole genome shotgun (WGS) entry which is preliminary data.</text>
</comment>
<accession>A0ACC0Y2M6</accession>